<evidence type="ECO:0000256" key="5">
    <source>
        <dbReference type="ARBA" id="ARBA00023242"/>
    </source>
</evidence>
<keyword evidence="5 6" id="KW-0539">Nucleus</keyword>
<evidence type="ECO:0000256" key="2">
    <source>
        <dbReference type="ARBA" id="ARBA00009418"/>
    </source>
</evidence>
<keyword evidence="9" id="KW-1185">Reference proteome</keyword>
<keyword evidence="6" id="KW-0687">Ribonucleoprotein</keyword>
<feature type="region of interest" description="Disordered" evidence="7">
    <location>
        <begin position="67"/>
        <end position="88"/>
    </location>
</feature>
<dbReference type="Pfam" id="PF06102">
    <property type="entry name" value="RRP36"/>
    <property type="match status" value="1"/>
</dbReference>
<organism evidence="8 9">
    <name type="scientific">Porphyra umbilicalis</name>
    <name type="common">Purple laver</name>
    <name type="synonym">Red alga</name>
    <dbReference type="NCBI Taxonomy" id="2786"/>
    <lineage>
        <taxon>Eukaryota</taxon>
        <taxon>Rhodophyta</taxon>
        <taxon>Bangiophyceae</taxon>
        <taxon>Bangiales</taxon>
        <taxon>Bangiaceae</taxon>
        <taxon>Porphyra</taxon>
    </lineage>
</organism>
<keyword evidence="3 6" id="KW-0690">Ribosome biogenesis</keyword>
<feature type="compositionally biased region" description="Basic and acidic residues" evidence="7">
    <location>
        <begin position="13"/>
        <end position="28"/>
    </location>
</feature>
<name>A0A1X6NK18_PORUM</name>
<comment type="function">
    <text evidence="6">Component of the 90S pre-ribosome involved in the maturation of rRNAs. Required for early cleavages of the pre-RNAs in the 40S ribosomal subunit maturation pathway.</text>
</comment>
<accession>A0A1X6NK18</accession>
<reference evidence="8 9" key="1">
    <citation type="submission" date="2017-03" db="EMBL/GenBank/DDBJ databases">
        <title>WGS assembly of Porphyra umbilicalis.</title>
        <authorList>
            <person name="Brawley S.H."/>
            <person name="Blouin N.A."/>
            <person name="Ficko-Blean E."/>
            <person name="Wheeler G.L."/>
            <person name="Lohr M."/>
            <person name="Goodson H.V."/>
            <person name="Jenkins J.W."/>
            <person name="Blaby-Haas C.E."/>
            <person name="Helliwell K.E."/>
            <person name="Chan C."/>
            <person name="Marriage T."/>
            <person name="Bhattacharya D."/>
            <person name="Klein A.S."/>
            <person name="Badis Y."/>
            <person name="Brodie J."/>
            <person name="Cao Y."/>
            <person name="Collen J."/>
            <person name="Dittami S.M."/>
            <person name="Gachon C.M."/>
            <person name="Green B.R."/>
            <person name="Karpowicz S."/>
            <person name="Kim J.W."/>
            <person name="Kudahl U."/>
            <person name="Lin S."/>
            <person name="Michel G."/>
            <person name="Mittag M."/>
            <person name="Olson B.J."/>
            <person name="Pangilinan J."/>
            <person name="Peng Y."/>
            <person name="Qiu H."/>
            <person name="Shu S."/>
            <person name="Singer J.T."/>
            <person name="Smith A.G."/>
            <person name="Sprecher B.N."/>
            <person name="Wagner V."/>
            <person name="Wang W."/>
            <person name="Wang Z.-Y."/>
            <person name="Yan J."/>
            <person name="Yarish C."/>
            <person name="Zoeuner-Riek S."/>
            <person name="Zhuang Y."/>
            <person name="Zou Y."/>
            <person name="Lindquist E.A."/>
            <person name="Grimwood J."/>
            <person name="Barry K."/>
            <person name="Rokhsar D.S."/>
            <person name="Schmutz J."/>
            <person name="Stiller J.W."/>
            <person name="Grossman A.R."/>
            <person name="Prochnik S.E."/>
        </authorList>
    </citation>
    <scope>NUCLEOTIDE SEQUENCE [LARGE SCALE GENOMIC DNA]</scope>
    <source>
        <strain evidence="8">4086291</strain>
    </source>
</reference>
<comment type="subcellular location">
    <subcellularLocation>
        <location evidence="1 6">Nucleus</location>
        <location evidence="1 6">Nucleolus</location>
    </subcellularLocation>
</comment>
<comment type="similarity">
    <text evidence="2 6">Belongs to the RRP36 family.</text>
</comment>
<evidence type="ECO:0000256" key="6">
    <source>
        <dbReference type="RuleBase" id="RU368027"/>
    </source>
</evidence>
<dbReference type="OrthoDB" id="448446at2759"/>
<dbReference type="Proteomes" id="UP000218209">
    <property type="component" value="Unassembled WGS sequence"/>
</dbReference>
<dbReference type="InterPro" id="IPR009292">
    <property type="entry name" value="RRP36"/>
</dbReference>
<evidence type="ECO:0000313" key="9">
    <source>
        <dbReference type="Proteomes" id="UP000218209"/>
    </source>
</evidence>
<dbReference type="GO" id="GO:0005730">
    <property type="term" value="C:nucleolus"/>
    <property type="evidence" value="ECO:0007669"/>
    <property type="project" value="UniProtKB-SubCell"/>
</dbReference>
<sequence>MKSVDEAGAAAARVDDVRRGLRREERSRLAAGGKRPYYAKEAVVREKVMEKKYEELKASGRLTKYVERRRKREAQKDKRLLPPSARKE</sequence>
<dbReference type="PANTHER" id="PTHR21738">
    <property type="entry name" value="RIBOSOMAL RNA PROCESSING PROTEIN 36 HOMOLOG"/>
    <property type="match status" value="1"/>
</dbReference>
<dbReference type="PANTHER" id="PTHR21738:SF0">
    <property type="entry name" value="RIBOSOMAL RNA PROCESSING PROTEIN 36 HOMOLOG"/>
    <property type="match status" value="1"/>
</dbReference>
<evidence type="ECO:0000256" key="1">
    <source>
        <dbReference type="ARBA" id="ARBA00004604"/>
    </source>
</evidence>
<dbReference type="GO" id="GO:0000462">
    <property type="term" value="P:maturation of SSU-rRNA from tricistronic rRNA transcript (SSU-rRNA, 5.8S rRNA, LSU-rRNA)"/>
    <property type="evidence" value="ECO:0007669"/>
    <property type="project" value="TreeGrafter"/>
</dbReference>
<comment type="subunit">
    <text evidence="6">Associates with 90S and pre-40S pre-ribosomal particles.</text>
</comment>
<dbReference type="AlphaFoldDB" id="A0A1X6NK18"/>
<proteinExistence type="inferred from homology"/>
<protein>
    <recommendedName>
        <fullName evidence="6">rRNA biogenesis protein RRP36</fullName>
    </recommendedName>
</protein>
<dbReference type="EMBL" id="KV919932">
    <property type="protein sequence ID" value="OSX68945.1"/>
    <property type="molecule type" value="Genomic_DNA"/>
</dbReference>
<evidence type="ECO:0000313" key="8">
    <source>
        <dbReference type="EMBL" id="OSX68945.1"/>
    </source>
</evidence>
<feature type="compositionally biased region" description="Basic and acidic residues" evidence="7">
    <location>
        <begin position="74"/>
        <end position="88"/>
    </location>
</feature>
<keyword evidence="4 6" id="KW-0698">rRNA processing</keyword>
<evidence type="ECO:0000256" key="4">
    <source>
        <dbReference type="ARBA" id="ARBA00022552"/>
    </source>
</evidence>
<evidence type="ECO:0000256" key="7">
    <source>
        <dbReference type="SAM" id="MobiDB-lite"/>
    </source>
</evidence>
<feature type="region of interest" description="Disordered" evidence="7">
    <location>
        <begin position="1"/>
        <end position="32"/>
    </location>
</feature>
<dbReference type="GO" id="GO:0030686">
    <property type="term" value="C:90S preribosome"/>
    <property type="evidence" value="ECO:0007669"/>
    <property type="project" value="TreeGrafter"/>
</dbReference>
<gene>
    <name evidence="8" type="ORF">BU14_2058s0001</name>
</gene>
<evidence type="ECO:0000256" key="3">
    <source>
        <dbReference type="ARBA" id="ARBA00022517"/>
    </source>
</evidence>